<evidence type="ECO:0000256" key="6">
    <source>
        <dbReference type="SAM" id="Phobius"/>
    </source>
</evidence>
<protein>
    <submittedName>
        <fullName evidence="8">ATPase</fullName>
    </submittedName>
</protein>
<sequence>MALLETEGAKALAAGIAIFGGAIGTGLAQSAIGASAVGVIAEKPEQSSKLLTWLVIPESIIIFGFVVAAMLLFF</sequence>
<evidence type="ECO:0000259" key="7">
    <source>
        <dbReference type="Pfam" id="PF00137"/>
    </source>
</evidence>
<gene>
    <name evidence="8" type="ORF">HY544_03715</name>
</gene>
<proteinExistence type="inferred from homology"/>
<comment type="similarity">
    <text evidence="2">Belongs to the ATPase C chain family.</text>
</comment>
<feature type="transmembrane region" description="Helical" evidence="6">
    <location>
        <begin position="12"/>
        <end position="38"/>
    </location>
</feature>
<dbReference type="GO" id="GO:0045259">
    <property type="term" value="C:proton-transporting ATP synthase complex"/>
    <property type="evidence" value="ECO:0007669"/>
    <property type="project" value="InterPro"/>
</dbReference>
<evidence type="ECO:0000256" key="5">
    <source>
        <dbReference type="ARBA" id="ARBA00023136"/>
    </source>
</evidence>
<evidence type="ECO:0000256" key="2">
    <source>
        <dbReference type="ARBA" id="ARBA00006704"/>
    </source>
</evidence>
<dbReference type="PRINTS" id="PR00124">
    <property type="entry name" value="ATPASEC"/>
</dbReference>
<feature type="transmembrane region" description="Helical" evidence="6">
    <location>
        <begin position="50"/>
        <end position="73"/>
    </location>
</feature>
<evidence type="ECO:0000313" key="8">
    <source>
        <dbReference type="EMBL" id="MBI4210584.1"/>
    </source>
</evidence>
<dbReference type="Proteomes" id="UP000732298">
    <property type="component" value="Unassembled WGS sequence"/>
</dbReference>
<evidence type="ECO:0000256" key="3">
    <source>
        <dbReference type="ARBA" id="ARBA00022692"/>
    </source>
</evidence>
<keyword evidence="4 6" id="KW-1133">Transmembrane helix</keyword>
<dbReference type="InterPro" id="IPR035921">
    <property type="entry name" value="F/V-ATP_Csub_sf"/>
</dbReference>
<organism evidence="8 9">
    <name type="scientific">Candidatus Iainarchaeum sp</name>
    <dbReference type="NCBI Taxonomy" id="3101447"/>
    <lineage>
        <taxon>Archaea</taxon>
        <taxon>Candidatus Iainarchaeota</taxon>
        <taxon>Candidatus Iainarchaeia</taxon>
        <taxon>Candidatus Iainarchaeales</taxon>
        <taxon>Candidatus Iainarchaeaceae</taxon>
        <taxon>Candidatus Iainarchaeum</taxon>
    </lineage>
</organism>
<keyword evidence="5 6" id="KW-0472">Membrane</keyword>
<evidence type="ECO:0000256" key="1">
    <source>
        <dbReference type="ARBA" id="ARBA00004141"/>
    </source>
</evidence>
<dbReference type="GO" id="GO:0015986">
    <property type="term" value="P:proton motive force-driven ATP synthesis"/>
    <property type="evidence" value="ECO:0007669"/>
    <property type="project" value="InterPro"/>
</dbReference>
<keyword evidence="3 6" id="KW-0812">Transmembrane</keyword>
<feature type="domain" description="V-ATPase proteolipid subunit C-like" evidence="7">
    <location>
        <begin position="12"/>
        <end position="71"/>
    </location>
</feature>
<name>A0A8T3YJ89_9ARCH</name>
<dbReference type="GO" id="GO:0033177">
    <property type="term" value="C:proton-transporting two-sector ATPase complex, proton-transporting domain"/>
    <property type="evidence" value="ECO:0007669"/>
    <property type="project" value="InterPro"/>
</dbReference>
<dbReference type="EMBL" id="JACQPB010000037">
    <property type="protein sequence ID" value="MBI4210584.1"/>
    <property type="molecule type" value="Genomic_DNA"/>
</dbReference>
<reference evidence="8" key="1">
    <citation type="submission" date="2020-07" db="EMBL/GenBank/DDBJ databases">
        <title>Huge and variable diversity of episymbiotic CPR bacteria and DPANN archaea in groundwater ecosystems.</title>
        <authorList>
            <person name="He C.Y."/>
            <person name="Keren R."/>
            <person name="Whittaker M."/>
            <person name="Farag I.F."/>
            <person name="Doudna J."/>
            <person name="Cate J.H.D."/>
            <person name="Banfield J.F."/>
        </authorList>
    </citation>
    <scope>NUCLEOTIDE SEQUENCE</scope>
    <source>
        <strain evidence="8">NC_groundwater_1296_Ag_S-0.2um_52_80</strain>
    </source>
</reference>
<dbReference type="CDD" id="cd18181">
    <property type="entry name" value="ATP-synt_Vo_Ao_c_TtATPase_like"/>
    <property type="match status" value="1"/>
</dbReference>
<evidence type="ECO:0000313" key="9">
    <source>
        <dbReference type="Proteomes" id="UP000732298"/>
    </source>
</evidence>
<comment type="caution">
    <text evidence="8">The sequence shown here is derived from an EMBL/GenBank/DDBJ whole genome shotgun (WGS) entry which is preliminary data.</text>
</comment>
<dbReference type="GO" id="GO:0015078">
    <property type="term" value="F:proton transmembrane transporter activity"/>
    <property type="evidence" value="ECO:0007669"/>
    <property type="project" value="InterPro"/>
</dbReference>
<evidence type="ECO:0000256" key="4">
    <source>
        <dbReference type="ARBA" id="ARBA00022989"/>
    </source>
</evidence>
<dbReference type="InterPro" id="IPR002379">
    <property type="entry name" value="ATPase_proteolipid_c-like_dom"/>
</dbReference>
<dbReference type="Gene3D" id="1.20.20.10">
    <property type="entry name" value="F1F0 ATP synthase subunit C"/>
    <property type="match status" value="1"/>
</dbReference>
<dbReference type="AlphaFoldDB" id="A0A8T3YJ89"/>
<dbReference type="InterPro" id="IPR000454">
    <property type="entry name" value="ATP_synth_F0_csu"/>
</dbReference>
<dbReference type="Pfam" id="PF00137">
    <property type="entry name" value="ATP-synt_C"/>
    <property type="match status" value="1"/>
</dbReference>
<dbReference type="InterPro" id="IPR038662">
    <property type="entry name" value="ATP_synth_F0_csu_sf"/>
</dbReference>
<dbReference type="SUPFAM" id="SSF81333">
    <property type="entry name" value="F1F0 ATP synthase subunit C"/>
    <property type="match status" value="1"/>
</dbReference>
<accession>A0A8T3YJ89</accession>
<comment type="subcellular location">
    <subcellularLocation>
        <location evidence="1">Membrane</location>
        <topology evidence="1">Multi-pass membrane protein</topology>
    </subcellularLocation>
</comment>